<dbReference type="InterPro" id="IPR016187">
    <property type="entry name" value="CTDL_fold"/>
</dbReference>
<sequence>MRDAERVTVKKPRKRSYYCQHKWTYKDYPECPRWHQTALRLASITLVFLVATVIGLGILGNNESRCCGCMDISPGKQQQDKIDSTGKSCPDDWFQKQGKCYKFYMNFTSWIDSKISCAVRKSRLLVIQDKAELDFIQSKIHDGVYFWIGLNVTDTQKTWTWLDGTPLHPHLFQVTGQVEDEACALITKKGVFSEKCFIHNYWICQDSSTEDNATDY</sequence>
<organism evidence="8 9">
    <name type="scientific">Peromyscus maniculatus bairdii</name>
    <name type="common">Prairie deer mouse</name>
    <dbReference type="NCBI Taxonomy" id="230844"/>
    <lineage>
        <taxon>Eukaryota</taxon>
        <taxon>Metazoa</taxon>
        <taxon>Chordata</taxon>
        <taxon>Craniata</taxon>
        <taxon>Vertebrata</taxon>
        <taxon>Euteleostomi</taxon>
        <taxon>Mammalia</taxon>
        <taxon>Eutheria</taxon>
        <taxon>Euarchontoglires</taxon>
        <taxon>Glires</taxon>
        <taxon>Rodentia</taxon>
        <taxon>Myomorpha</taxon>
        <taxon>Muroidea</taxon>
        <taxon>Cricetidae</taxon>
        <taxon>Neotominae</taxon>
        <taxon>Peromyscus</taxon>
    </lineage>
</organism>
<evidence type="ECO:0000313" key="9">
    <source>
        <dbReference type="Proteomes" id="UP000694547"/>
    </source>
</evidence>
<dbReference type="AlphaFoldDB" id="A0A8C8W2W1"/>
<dbReference type="SUPFAM" id="SSF56436">
    <property type="entry name" value="C-type lectin-like"/>
    <property type="match status" value="1"/>
</dbReference>
<accession>A0A8C8W2W1</accession>
<evidence type="ECO:0000313" key="8">
    <source>
        <dbReference type="Ensembl" id="ENSPEMP00000032783.1"/>
    </source>
</evidence>
<dbReference type="Gene3D" id="3.10.100.10">
    <property type="entry name" value="Mannose-Binding Protein A, subunit A"/>
    <property type="match status" value="1"/>
</dbReference>
<reference evidence="8" key="3">
    <citation type="submission" date="2025-09" db="UniProtKB">
        <authorList>
            <consortium name="Ensembl"/>
        </authorList>
    </citation>
    <scope>IDENTIFICATION</scope>
</reference>
<reference evidence="8 9" key="1">
    <citation type="submission" date="2018-10" db="EMBL/GenBank/DDBJ databases">
        <title>Improved assembly of the deer mouse Peromyscus maniculatus genome.</title>
        <authorList>
            <person name="Lassance J.-M."/>
            <person name="Hoekstra H.E."/>
        </authorList>
    </citation>
    <scope>NUCLEOTIDE SEQUENCE [LARGE SCALE GENOMIC DNA]</scope>
</reference>
<dbReference type="SMART" id="SM00034">
    <property type="entry name" value="CLECT"/>
    <property type="match status" value="1"/>
</dbReference>
<reference evidence="8" key="2">
    <citation type="submission" date="2025-08" db="UniProtKB">
        <authorList>
            <consortium name="Ensembl"/>
        </authorList>
    </citation>
    <scope>IDENTIFICATION</scope>
</reference>
<name>A0A8C8W2W1_PERMB</name>
<keyword evidence="2 6" id="KW-0812">Transmembrane</keyword>
<dbReference type="InterPro" id="IPR016186">
    <property type="entry name" value="C-type_lectin-like/link_sf"/>
</dbReference>
<evidence type="ECO:0000256" key="6">
    <source>
        <dbReference type="SAM" id="Phobius"/>
    </source>
</evidence>
<evidence type="ECO:0000259" key="7">
    <source>
        <dbReference type="PROSITE" id="PS50041"/>
    </source>
</evidence>
<dbReference type="PANTHER" id="PTHR46746:SF5">
    <property type="entry name" value="C-TYPE LECTIN DOMAIN-CONTAINING PROTEIN"/>
    <property type="match status" value="1"/>
</dbReference>
<dbReference type="CDD" id="cd03593">
    <property type="entry name" value="CLECT_NK_receptors_like"/>
    <property type="match status" value="1"/>
</dbReference>
<dbReference type="InterPro" id="IPR033992">
    <property type="entry name" value="NKR-like_CTLD"/>
</dbReference>
<dbReference type="GO" id="GO:0005886">
    <property type="term" value="C:plasma membrane"/>
    <property type="evidence" value="ECO:0007669"/>
    <property type="project" value="TreeGrafter"/>
</dbReference>
<keyword evidence="3" id="KW-0430">Lectin</keyword>
<dbReference type="PANTHER" id="PTHR46746">
    <property type="entry name" value="KILLER CELL LECTIN-LIKE RECEPTOR SUBFAMILY F MEMBER 2"/>
    <property type="match status" value="1"/>
</dbReference>
<evidence type="ECO:0000256" key="2">
    <source>
        <dbReference type="ARBA" id="ARBA00022692"/>
    </source>
</evidence>
<feature type="transmembrane region" description="Helical" evidence="6">
    <location>
        <begin position="38"/>
        <end position="60"/>
    </location>
</feature>
<keyword evidence="4 6" id="KW-1133">Transmembrane helix</keyword>
<dbReference type="InterPro" id="IPR051379">
    <property type="entry name" value="C-type_Lectin_Receptor_IMM"/>
</dbReference>
<feature type="domain" description="C-type lectin" evidence="7">
    <location>
        <begin position="96"/>
        <end position="205"/>
    </location>
</feature>
<evidence type="ECO:0000256" key="4">
    <source>
        <dbReference type="ARBA" id="ARBA00022989"/>
    </source>
</evidence>
<keyword evidence="5 6" id="KW-0472">Membrane</keyword>
<protein>
    <recommendedName>
        <fullName evidence="7">C-type lectin domain-containing protein</fullName>
    </recommendedName>
</protein>
<proteinExistence type="predicted"/>
<dbReference type="Pfam" id="PF00059">
    <property type="entry name" value="Lectin_C"/>
    <property type="match status" value="1"/>
</dbReference>
<comment type="subcellular location">
    <subcellularLocation>
        <location evidence="1">Membrane</location>
        <topology evidence="1">Single-pass membrane protein</topology>
    </subcellularLocation>
</comment>
<evidence type="ECO:0000256" key="5">
    <source>
        <dbReference type="ARBA" id="ARBA00023136"/>
    </source>
</evidence>
<dbReference type="Proteomes" id="UP000694547">
    <property type="component" value="Chromosome 3"/>
</dbReference>
<dbReference type="GeneTree" id="ENSGT00940000154685"/>
<dbReference type="GO" id="GO:0030246">
    <property type="term" value="F:carbohydrate binding"/>
    <property type="evidence" value="ECO:0007669"/>
    <property type="project" value="UniProtKB-KW"/>
</dbReference>
<evidence type="ECO:0000256" key="3">
    <source>
        <dbReference type="ARBA" id="ARBA00022734"/>
    </source>
</evidence>
<dbReference type="PROSITE" id="PS50041">
    <property type="entry name" value="C_TYPE_LECTIN_2"/>
    <property type="match status" value="1"/>
</dbReference>
<dbReference type="Ensembl" id="ENSPEMT00000039741.1">
    <property type="protein sequence ID" value="ENSPEMP00000032783.1"/>
    <property type="gene ID" value="ENSPEMG00000029657.1"/>
</dbReference>
<dbReference type="InterPro" id="IPR001304">
    <property type="entry name" value="C-type_lectin-like"/>
</dbReference>
<evidence type="ECO:0000256" key="1">
    <source>
        <dbReference type="ARBA" id="ARBA00004167"/>
    </source>
</evidence>
<keyword evidence="9" id="KW-1185">Reference proteome</keyword>